<feature type="region of interest" description="Disordered" evidence="1">
    <location>
        <begin position="87"/>
        <end position="119"/>
    </location>
</feature>
<dbReference type="InterPro" id="IPR045428">
    <property type="entry name" value="EACC1"/>
</dbReference>
<feature type="compositionally biased region" description="Gly residues" evidence="1">
    <location>
        <begin position="110"/>
        <end position="119"/>
    </location>
</feature>
<dbReference type="Proteomes" id="UP001501095">
    <property type="component" value="Unassembled WGS sequence"/>
</dbReference>
<name>A0ABN3P2N3_9ACTN</name>
<dbReference type="EMBL" id="BAAATM010000027">
    <property type="protein sequence ID" value="GAA2558280.1"/>
    <property type="molecule type" value="Genomic_DNA"/>
</dbReference>
<protein>
    <submittedName>
        <fullName evidence="2">Uncharacterized protein</fullName>
    </submittedName>
</protein>
<reference evidence="2 3" key="1">
    <citation type="journal article" date="2019" name="Int. J. Syst. Evol. Microbiol.">
        <title>The Global Catalogue of Microorganisms (GCM) 10K type strain sequencing project: providing services to taxonomists for standard genome sequencing and annotation.</title>
        <authorList>
            <consortium name="The Broad Institute Genomics Platform"/>
            <consortium name="The Broad Institute Genome Sequencing Center for Infectious Disease"/>
            <person name="Wu L."/>
            <person name="Ma J."/>
        </authorList>
    </citation>
    <scope>NUCLEOTIDE SEQUENCE [LARGE SCALE GENOMIC DNA]</scope>
    <source>
        <strain evidence="2 3">JCM 6924</strain>
    </source>
</reference>
<keyword evidence="3" id="KW-1185">Reference proteome</keyword>
<gene>
    <name evidence="2" type="ORF">GCM10010423_70190</name>
</gene>
<dbReference type="Pfam" id="PF19953">
    <property type="entry name" value="EACC1"/>
    <property type="match status" value="1"/>
</dbReference>
<accession>A0ABN3P2N3</accession>
<organism evidence="2 3">
    <name type="scientific">Streptomyces levis</name>
    <dbReference type="NCBI Taxonomy" id="285566"/>
    <lineage>
        <taxon>Bacteria</taxon>
        <taxon>Bacillati</taxon>
        <taxon>Actinomycetota</taxon>
        <taxon>Actinomycetes</taxon>
        <taxon>Kitasatosporales</taxon>
        <taxon>Streptomycetaceae</taxon>
        <taxon>Streptomyces</taxon>
    </lineage>
</organism>
<evidence type="ECO:0000313" key="3">
    <source>
        <dbReference type="Proteomes" id="UP001501095"/>
    </source>
</evidence>
<sequence>MADPAARRHAQPALAASKPLAPGAQGVTLDLVSLVVSSGFSAASLAVSVVSWRATRPQRPPVSVSRPGGLTITISAPSADEAQRLIESLADDPDDLNASGGTRQPDDSAGSGGHVGRST</sequence>
<comment type="caution">
    <text evidence="2">The sequence shown here is derived from an EMBL/GenBank/DDBJ whole genome shotgun (WGS) entry which is preliminary data.</text>
</comment>
<evidence type="ECO:0000256" key="1">
    <source>
        <dbReference type="SAM" id="MobiDB-lite"/>
    </source>
</evidence>
<proteinExistence type="predicted"/>
<evidence type="ECO:0000313" key="2">
    <source>
        <dbReference type="EMBL" id="GAA2558280.1"/>
    </source>
</evidence>